<dbReference type="AlphaFoldDB" id="A0A1X2KNT8"/>
<dbReference type="GO" id="GO:0000976">
    <property type="term" value="F:transcription cis-regulatory region binding"/>
    <property type="evidence" value="ECO:0007669"/>
    <property type="project" value="TreeGrafter"/>
</dbReference>
<reference evidence="4 5" key="1">
    <citation type="submission" date="2017-04" db="EMBL/GenBank/DDBJ databases">
        <title>The new phylogeny of genus Mycobacterium.</title>
        <authorList>
            <person name="Tortoli E."/>
            <person name="Trovato A."/>
            <person name="Cirillo D.M."/>
        </authorList>
    </citation>
    <scope>NUCLEOTIDE SEQUENCE [LARGE SCALE GENOMIC DNA]</scope>
    <source>
        <strain evidence="4 5">DSM 45247</strain>
    </source>
</reference>
<proteinExistence type="predicted"/>
<accession>A0A1X2KNT8</accession>
<keyword evidence="1 2" id="KW-0238">DNA-binding</keyword>
<dbReference type="InterPro" id="IPR001867">
    <property type="entry name" value="OmpR/PhoB-type_DNA-bd"/>
</dbReference>
<dbReference type="InterPro" id="IPR049170">
    <property type="entry name" value="GlnR_N"/>
</dbReference>
<dbReference type="Pfam" id="PF21695">
    <property type="entry name" value="GlnR_1st"/>
    <property type="match status" value="1"/>
</dbReference>
<dbReference type="InterPro" id="IPR016032">
    <property type="entry name" value="Sig_transdc_resp-reg_C-effctor"/>
</dbReference>
<dbReference type="Gene3D" id="3.40.50.2300">
    <property type="match status" value="1"/>
</dbReference>
<dbReference type="GO" id="GO:0005829">
    <property type="term" value="C:cytosol"/>
    <property type="evidence" value="ECO:0007669"/>
    <property type="project" value="TreeGrafter"/>
</dbReference>
<dbReference type="PANTHER" id="PTHR48111:SF16">
    <property type="entry name" value="TRANSCRIPTIONAL REGULATORY PROTEIN GLNR"/>
    <property type="match status" value="1"/>
</dbReference>
<dbReference type="SUPFAM" id="SSF46894">
    <property type="entry name" value="C-terminal effector domain of the bipartite response regulators"/>
    <property type="match status" value="1"/>
</dbReference>
<feature type="domain" description="OmpR/PhoB-type" evidence="3">
    <location>
        <begin position="136"/>
        <end position="233"/>
    </location>
</feature>
<evidence type="ECO:0000259" key="3">
    <source>
        <dbReference type="PROSITE" id="PS51755"/>
    </source>
</evidence>
<dbReference type="OrthoDB" id="8927943at2"/>
<name>A0A1X2KNT8_9MYCO</name>
<dbReference type="CDD" id="cd00383">
    <property type="entry name" value="trans_reg_C"/>
    <property type="match status" value="1"/>
</dbReference>
<keyword evidence="5" id="KW-1185">Reference proteome</keyword>
<comment type="caution">
    <text evidence="4">The sequence shown here is derived from an EMBL/GenBank/DDBJ whole genome shotgun (WGS) entry which is preliminary data.</text>
</comment>
<dbReference type="Pfam" id="PF00486">
    <property type="entry name" value="Trans_reg_C"/>
    <property type="match status" value="1"/>
</dbReference>
<dbReference type="PANTHER" id="PTHR48111">
    <property type="entry name" value="REGULATOR OF RPOS"/>
    <property type="match status" value="1"/>
</dbReference>
<evidence type="ECO:0000256" key="1">
    <source>
        <dbReference type="ARBA" id="ARBA00023125"/>
    </source>
</evidence>
<evidence type="ECO:0000313" key="4">
    <source>
        <dbReference type="EMBL" id="OSC23351.1"/>
    </source>
</evidence>
<feature type="DNA-binding region" description="OmpR/PhoB-type" evidence="2">
    <location>
        <begin position="136"/>
        <end position="233"/>
    </location>
</feature>
<dbReference type="EMBL" id="NCXM01000031">
    <property type="protein sequence ID" value="OSC23351.1"/>
    <property type="molecule type" value="Genomic_DNA"/>
</dbReference>
<organism evidence="4 5">
    <name type="scientific">Mycolicibacterium vulneris</name>
    <dbReference type="NCBI Taxonomy" id="547163"/>
    <lineage>
        <taxon>Bacteria</taxon>
        <taxon>Bacillati</taxon>
        <taxon>Actinomycetota</taxon>
        <taxon>Actinomycetes</taxon>
        <taxon>Mycobacteriales</taxon>
        <taxon>Mycobacteriaceae</taxon>
        <taxon>Mycolicibacterium</taxon>
    </lineage>
</organism>
<dbReference type="InterPro" id="IPR039420">
    <property type="entry name" value="WalR-like"/>
</dbReference>
<sequence length="268" mass="29071">MPRDRGEAGTSRVWRWSLDVVVLTDEDDFESALPDLATFAQPMRRITLAAEPEGHFAAADIAIIDARSNMAAAQAISHRLTTDNPGTAVVALVAPADCASVDVDCNFDDVMLPGTGAEELQARMRLAIGRRRGVVDGTLKFGDLLLQPARFTATLDGNDLGLTLTEFKLLNFLVQHPGQAFTRTRLMREAWGHDSAGKVRTVDVHIRRLRAKLGTRHQFLVDTVRGVGYRAAAPPQPEWVAAGSTLTPIWTSATTPAPGRPDPQVSET</sequence>
<protein>
    <submittedName>
        <fullName evidence="4">Transcriptional regulator</fullName>
    </submittedName>
</protein>
<dbReference type="SMART" id="SM00862">
    <property type="entry name" value="Trans_reg_C"/>
    <property type="match status" value="1"/>
</dbReference>
<dbReference type="Proteomes" id="UP000242320">
    <property type="component" value="Unassembled WGS sequence"/>
</dbReference>
<dbReference type="Gene3D" id="1.10.10.10">
    <property type="entry name" value="Winged helix-like DNA-binding domain superfamily/Winged helix DNA-binding domain"/>
    <property type="match status" value="1"/>
</dbReference>
<dbReference type="GO" id="GO:0000156">
    <property type="term" value="F:phosphorelay response regulator activity"/>
    <property type="evidence" value="ECO:0007669"/>
    <property type="project" value="TreeGrafter"/>
</dbReference>
<dbReference type="InterPro" id="IPR036388">
    <property type="entry name" value="WH-like_DNA-bd_sf"/>
</dbReference>
<dbReference type="PROSITE" id="PS51755">
    <property type="entry name" value="OMPR_PHOB"/>
    <property type="match status" value="1"/>
</dbReference>
<gene>
    <name evidence="4" type="ORF">B8W69_24065</name>
</gene>
<evidence type="ECO:0000256" key="2">
    <source>
        <dbReference type="PROSITE-ProRule" id="PRU01091"/>
    </source>
</evidence>
<evidence type="ECO:0000313" key="5">
    <source>
        <dbReference type="Proteomes" id="UP000242320"/>
    </source>
</evidence>
<dbReference type="GO" id="GO:0006355">
    <property type="term" value="P:regulation of DNA-templated transcription"/>
    <property type="evidence" value="ECO:0007669"/>
    <property type="project" value="InterPro"/>
</dbReference>
<dbReference type="GO" id="GO:0032993">
    <property type="term" value="C:protein-DNA complex"/>
    <property type="evidence" value="ECO:0007669"/>
    <property type="project" value="TreeGrafter"/>
</dbReference>